<accession>A0AAV1SA86</accession>
<reference evidence="1 2" key="1">
    <citation type="submission" date="2024-01" db="EMBL/GenBank/DDBJ databases">
        <authorList>
            <person name="Waweru B."/>
        </authorList>
    </citation>
    <scope>NUCLEOTIDE SEQUENCE [LARGE SCALE GENOMIC DNA]</scope>
</reference>
<dbReference type="Proteomes" id="UP001314170">
    <property type="component" value="Unassembled WGS sequence"/>
</dbReference>
<protein>
    <submittedName>
        <fullName evidence="1">Uncharacterized protein</fullName>
    </submittedName>
</protein>
<name>A0AAV1SA86_9ROSI</name>
<organism evidence="1 2">
    <name type="scientific">Dovyalis caffra</name>
    <dbReference type="NCBI Taxonomy" id="77055"/>
    <lineage>
        <taxon>Eukaryota</taxon>
        <taxon>Viridiplantae</taxon>
        <taxon>Streptophyta</taxon>
        <taxon>Embryophyta</taxon>
        <taxon>Tracheophyta</taxon>
        <taxon>Spermatophyta</taxon>
        <taxon>Magnoliopsida</taxon>
        <taxon>eudicotyledons</taxon>
        <taxon>Gunneridae</taxon>
        <taxon>Pentapetalae</taxon>
        <taxon>rosids</taxon>
        <taxon>fabids</taxon>
        <taxon>Malpighiales</taxon>
        <taxon>Salicaceae</taxon>
        <taxon>Flacourtieae</taxon>
        <taxon>Dovyalis</taxon>
    </lineage>
</organism>
<dbReference type="EMBL" id="CAWUPB010001173">
    <property type="protein sequence ID" value="CAK7347337.1"/>
    <property type="molecule type" value="Genomic_DNA"/>
</dbReference>
<evidence type="ECO:0000313" key="2">
    <source>
        <dbReference type="Proteomes" id="UP001314170"/>
    </source>
</evidence>
<keyword evidence="2" id="KW-1185">Reference proteome</keyword>
<comment type="caution">
    <text evidence="1">The sequence shown here is derived from an EMBL/GenBank/DDBJ whole genome shotgun (WGS) entry which is preliminary data.</text>
</comment>
<proteinExistence type="predicted"/>
<sequence>MAKMLGAYKNTNQREDPTKELLFQGRRYAALCPLPSALCFVDREKALVPTTFGRYSSYEEFVTGRLFGPGRNKKLESMIKNYKECDEYMRRLSWNME</sequence>
<gene>
    <name evidence="1" type="ORF">DCAF_LOCUS20021</name>
</gene>
<dbReference type="AlphaFoldDB" id="A0AAV1SA86"/>
<evidence type="ECO:0000313" key="1">
    <source>
        <dbReference type="EMBL" id="CAK7347337.1"/>
    </source>
</evidence>